<dbReference type="SUPFAM" id="SSF49265">
    <property type="entry name" value="Fibronectin type III"/>
    <property type="match status" value="1"/>
</dbReference>
<evidence type="ECO:0000313" key="1">
    <source>
        <dbReference type="WBParaSite" id="ECPE_0000195401-mRNA-1"/>
    </source>
</evidence>
<organism evidence="1">
    <name type="scientific">Echinostoma caproni</name>
    <dbReference type="NCBI Taxonomy" id="27848"/>
    <lineage>
        <taxon>Eukaryota</taxon>
        <taxon>Metazoa</taxon>
        <taxon>Spiralia</taxon>
        <taxon>Lophotrochozoa</taxon>
        <taxon>Platyhelminthes</taxon>
        <taxon>Trematoda</taxon>
        <taxon>Digenea</taxon>
        <taxon>Plagiorchiida</taxon>
        <taxon>Echinostomata</taxon>
        <taxon>Echinostomatoidea</taxon>
        <taxon>Echinostomatidae</taxon>
        <taxon>Echinostoma</taxon>
    </lineage>
</organism>
<protein>
    <submittedName>
        <fullName evidence="1">Fibronectin type-III domain-containing protein</fullName>
    </submittedName>
</protein>
<dbReference type="WBParaSite" id="ECPE_0000195401-mRNA-1">
    <property type="protein sequence ID" value="ECPE_0000195401-mRNA-1"/>
    <property type="gene ID" value="ECPE_0000195401"/>
</dbReference>
<accession>A0A183A4R9</accession>
<dbReference type="AlphaFoldDB" id="A0A183A4R9"/>
<sequence length="350" mass="38581">LGPASTPIRIPIRACLPVLPDIRPEVEFEDAASVMIRWPAATPSVTEAQMLGDQVITPTAMLGTVSYAVEVREGARAEWRRVAKDIHGQTYVHHLRPGVSSAIRVVAVNKFGESSPSPISITHLDPSSLAPNIDFTPPWVALIRPTTDPVSGRFNASQFGLMMYWKPAYMPEYCSSCVSGLDPVYRIEWRRGRGGIWQLLEDDVTDPDNGFRLPNEIVTMLMDDLKRTGESANAAVSLNNQAIELRVFCWNQFGESGPTKPCRLVASQLFRGQIYKNTVQALDREPVTEIGDTVNDGDQLPTVSLPELCPRLHAYIGSISPTEGVSVNWERYVDTGLLSGTEINPDSHAR</sequence>
<proteinExistence type="predicted"/>
<name>A0A183A4R9_9TREM</name>
<dbReference type="Gene3D" id="2.60.40.10">
    <property type="entry name" value="Immunoglobulins"/>
    <property type="match status" value="1"/>
</dbReference>
<dbReference type="InterPro" id="IPR036116">
    <property type="entry name" value="FN3_sf"/>
</dbReference>
<dbReference type="CDD" id="cd00063">
    <property type="entry name" value="FN3"/>
    <property type="match status" value="1"/>
</dbReference>
<reference evidence="1" key="1">
    <citation type="submission" date="2016-06" db="UniProtKB">
        <authorList>
            <consortium name="WormBaseParasite"/>
        </authorList>
    </citation>
    <scope>IDENTIFICATION</scope>
</reference>
<dbReference type="InterPro" id="IPR003961">
    <property type="entry name" value="FN3_dom"/>
</dbReference>
<dbReference type="InterPro" id="IPR013783">
    <property type="entry name" value="Ig-like_fold"/>
</dbReference>